<keyword evidence="3" id="KW-1133">Transmembrane helix</keyword>
<keyword evidence="5" id="KW-0732">Signal</keyword>
<feature type="chain" id="PRO_5034727079" description="Transmembrane protein 234" evidence="5">
    <location>
        <begin position="21"/>
        <end position="160"/>
    </location>
</feature>
<evidence type="ECO:0000256" key="1">
    <source>
        <dbReference type="ARBA" id="ARBA00004141"/>
    </source>
</evidence>
<evidence type="ECO:0008006" key="8">
    <source>
        <dbReference type="Google" id="ProtNLM"/>
    </source>
</evidence>
<evidence type="ECO:0000256" key="3">
    <source>
        <dbReference type="ARBA" id="ARBA00022989"/>
    </source>
</evidence>
<evidence type="ECO:0000256" key="4">
    <source>
        <dbReference type="ARBA" id="ARBA00023136"/>
    </source>
</evidence>
<keyword evidence="7" id="KW-1185">Reference proteome</keyword>
<dbReference type="InterPro" id="IPR018908">
    <property type="entry name" value="TMEM234"/>
</dbReference>
<feature type="signal peptide" evidence="5">
    <location>
        <begin position="1"/>
        <end position="20"/>
    </location>
</feature>
<name>A0A8C0QMN7_CHEAB</name>
<evidence type="ECO:0000256" key="5">
    <source>
        <dbReference type="SAM" id="SignalP"/>
    </source>
</evidence>
<evidence type="ECO:0000313" key="7">
    <source>
        <dbReference type="Proteomes" id="UP000694404"/>
    </source>
</evidence>
<dbReference type="PANTHER" id="PTHR28668:SF1">
    <property type="entry name" value="TRANSMEMBRANE PROTEIN 234"/>
    <property type="match status" value="1"/>
</dbReference>
<evidence type="ECO:0000313" key="6">
    <source>
        <dbReference type="Ensembl" id="ENSCABP00000025594.1"/>
    </source>
</evidence>
<dbReference type="Proteomes" id="UP000694404">
    <property type="component" value="Unplaced"/>
</dbReference>
<dbReference type="GeneTree" id="ENSGT00940000165828"/>
<organism evidence="6 7">
    <name type="scientific">Chelonoidis abingdonii</name>
    <name type="common">Abingdon island giant tortoise</name>
    <name type="synonym">Testudo abingdonii</name>
    <dbReference type="NCBI Taxonomy" id="106734"/>
    <lineage>
        <taxon>Eukaryota</taxon>
        <taxon>Metazoa</taxon>
        <taxon>Chordata</taxon>
        <taxon>Craniata</taxon>
        <taxon>Vertebrata</taxon>
        <taxon>Euteleostomi</taxon>
        <taxon>Archelosauria</taxon>
        <taxon>Testudinata</taxon>
        <taxon>Testudines</taxon>
        <taxon>Cryptodira</taxon>
        <taxon>Durocryptodira</taxon>
        <taxon>Testudinoidea</taxon>
        <taxon>Testudinidae</taxon>
        <taxon>Chelonoidis</taxon>
    </lineage>
</organism>
<dbReference type="Ensembl" id="ENSCABT00000028046.1">
    <property type="protein sequence ID" value="ENSCABP00000025594.1"/>
    <property type="gene ID" value="ENSCABG00000018814.1"/>
</dbReference>
<evidence type="ECO:0000256" key="2">
    <source>
        <dbReference type="ARBA" id="ARBA00022692"/>
    </source>
</evidence>
<dbReference type="Pfam" id="PF10639">
    <property type="entry name" value="TMEM234"/>
    <property type="match status" value="1"/>
</dbReference>
<dbReference type="GO" id="GO:0016020">
    <property type="term" value="C:membrane"/>
    <property type="evidence" value="ECO:0007669"/>
    <property type="project" value="UniProtKB-SubCell"/>
</dbReference>
<accession>A0A8C0QMN7</accession>
<keyword evidence="4" id="KW-0472">Membrane</keyword>
<sequence length="160" mass="17610">MAREVSALVLVAILWGGTNPFLKTGTEGLEKVKQRNRVLQLLAEMKFLCLNYKCMVPFLFNQCGSIIYYLTLASTDLSLAVPLCNSLALIVTVVTGKILGEDIGGKSKSDFSAMLLQMCSIQIPWIAKSRGRKPLPSSPRLALGSSRVVSRNRFWSASKR</sequence>
<dbReference type="PANTHER" id="PTHR28668">
    <property type="entry name" value="TRANSMEMBRANE PROTEIN 234"/>
    <property type="match status" value="1"/>
</dbReference>
<reference evidence="6" key="2">
    <citation type="submission" date="2025-09" db="UniProtKB">
        <authorList>
            <consortium name="Ensembl"/>
        </authorList>
    </citation>
    <scope>IDENTIFICATION</scope>
</reference>
<comment type="subcellular location">
    <subcellularLocation>
        <location evidence="1">Membrane</location>
        <topology evidence="1">Multi-pass membrane protein</topology>
    </subcellularLocation>
</comment>
<reference evidence="6" key="1">
    <citation type="submission" date="2025-08" db="UniProtKB">
        <authorList>
            <consortium name="Ensembl"/>
        </authorList>
    </citation>
    <scope>IDENTIFICATION</scope>
</reference>
<proteinExistence type="predicted"/>
<dbReference type="AlphaFoldDB" id="A0A8C0QMN7"/>
<protein>
    <recommendedName>
        <fullName evidence="8">Transmembrane protein 234</fullName>
    </recommendedName>
</protein>
<keyword evidence="2" id="KW-0812">Transmembrane</keyword>